<evidence type="ECO:0000313" key="4">
    <source>
        <dbReference type="Proteomes" id="UP001460270"/>
    </source>
</evidence>
<evidence type="ECO:0000256" key="1">
    <source>
        <dbReference type="SAM" id="MobiDB-lite"/>
    </source>
</evidence>
<keyword evidence="2" id="KW-0732">Signal</keyword>
<evidence type="ECO:0000256" key="2">
    <source>
        <dbReference type="SAM" id="SignalP"/>
    </source>
</evidence>
<protein>
    <submittedName>
        <fullName evidence="3">Uncharacterized protein</fullName>
    </submittedName>
</protein>
<feature type="compositionally biased region" description="Low complexity" evidence="1">
    <location>
        <begin position="35"/>
        <end position="54"/>
    </location>
</feature>
<keyword evidence="4" id="KW-1185">Reference proteome</keyword>
<sequence>MDGQILFLMLVLLVKATPSTTTPIYCPADNLSATTTTTPDLTTTTPDLTTTTPDPTTPAPSPTTSTTGLPTTTAAECLQYTEVPKQFVEQAKVVSAVWVLKQIPLSYHATYISGARVTLCDGSQWLILTSETTPILVGENSEDWWEHHDEDLYNRSIRCICLVTAPLHMSNKEERLHHHLCSIYDFTSSNYSFTAYYHGYALLPTGCTRHHDNNTGYDHTYYHARTNHNKCKKFRNGILSGQDLTDLFNSPVYGAEWVVRPMRPLPVVVGILAHSGVRVTLCDGSKWLIHKGPDYGVLSETVVTRVRSMKNWKIICTKNFNGRKTVSQLMEAAGKNYNLLFNCHVASISIMLQ</sequence>
<proteinExistence type="predicted"/>
<gene>
    <name evidence="3" type="ORF">WMY93_010119</name>
</gene>
<feature type="region of interest" description="Disordered" evidence="1">
    <location>
        <begin position="35"/>
        <end position="70"/>
    </location>
</feature>
<dbReference type="Proteomes" id="UP001460270">
    <property type="component" value="Unassembled WGS sequence"/>
</dbReference>
<comment type="caution">
    <text evidence="3">The sequence shown here is derived from an EMBL/GenBank/DDBJ whole genome shotgun (WGS) entry which is preliminary data.</text>
</comment>
<reference evidence="4" key="1">
    <citation type="submission" date="2024-04" db="EMBL/GenBank/DDBJ databases">
        <title>Salinicola lusitanus LLJ914,a marine bacterium isolated from the Okinawa Trough.</title>
        <authorList>
            <person name="Li J."/>
        </authorList>
    </citation>
    <scope>NUCLEOTIDE SEQUENCE [LARGE SCALE GENOMIC DNA]</scope>
</reference>
<dbReference type="AlphaFoldDB" id="A0AAW0P7Q8"/>
<feature type="chain" id="PRO_5043407440" evidence="2">
    <location>
        <begin position="22"/>
        <end position="353"/>
    </location>
</feature>
<organism evidence="3 4">
    <name type="scientific">Mugilogobius chulae</name>
    <name type="common">yellowstripe goby</name>
    <dbReference type="NCBI Taxonomy" id="88201"/>
    <lineage>
        <taxon>Eukaryota</taxon>
        <taxon>Metazoa</taxon>
        <taxon>Chordata</taxon>
        <taxon>Craniata</taxon>
        <taxon>Vertebrata</taxon>
        <taxon>Euteleostomi</taxon>
        <taxon>Actinopterygii</taxon>
        <taxon>Neopterygii</taxon>
        <taxon>Teleostei</taxon>
        <taxon>Neoteleostei</taxon>
        <taxon>Acanthomorphata</taxon>
        <taxon>Gobiaria</taxon>
        <taxon>Gobiiformes</taxon>
        <taxon>Gobioidei</taxon>
        <taxon>Gobiidae</taxon>
        <taxon>Gobionellinae</taxon>
        <taxon>Mugilogobius</taxon>
    </lineage>
</organism>
<evidence type="ECO:0000313" key="3">
    <source>
        <dbReference type="EMBL" id="KAK7918835.1"/>
    </source>
</evidence>
<dbReference type="EMBL" id="JBBPFD010000007">
    <property type="protein sequence ID" value="KAK7918835.1"/>
    <property type="molecule type" value="Genomic_DNA"/>
</dbReference>
<accession>A0AAW0P7Q8</accession>
<feature type="signal peptide" evidence="2">
    <location>
        <begin position="1"/>
        <end position="21"/>
    </location>
</feature>
<name>A0AAW0P7Q8_9GOBI</name>